<evidence type="ECO:0000313" key="2">
    <source>
        <dbReference type="Proteomes" id="UP001055072"/>
    </source>
</evidence>
<sequence length="1117" mass="124782">MATQTERRVMWHPRLDNRFVVGNPSQVTLYQWLSESSEIKHVTSSHVQDAITMKCMAWSPDPSYDDLIALGLSTGKVELTRLEGTRSATSQSWAKPLVSLNVKNSRSCNTLAFCSADHNYLAVGLEKARGDYSLVVWDIVSAAPNLSIKPSSQLTFSVPPSNAPSRPEPAIARAEPAPKHDGRILQQHAHSEAVSSLAFLPQSTTLLLAGISYRWLRLFDLRTPQPTVHTASCKVQGIATDPFDSHRIGCFGDGIVTIWDARRMTHPLLTFTEKDASADGAMVRPNSAFANIEFSPTRRGVLATLERDANNVRFWDLQQFDVVNRSPERSRSRDSTQSHRAPRLSWANPTNILQWSGSGSGQIPSVRNDMDGSRSQVVLAGTKRTKYFSRTIASFALVPPSNAETTLTTNVMVVTKEGDLELYAVHDTATHTPWSARGDLAIGLGRSYTVIHGIHELEPPPEPWELTASSYAHSTPRSIQKPLLHEDIPSRGRHGAPNPATFGRGDDDGFPALGSAVRKANLSATRPGTRSRALSPVAWKNKFFDHTGVTKRNLASLSPGRSDTGSKGRHKSLTMRHWSHSESVQHSVETDISITMRKRVVQGYGLVNPSHNSSVVFDVGSDLALSQIWMWIDHARELLSLHSSLLEGYNFSYQGILGIWEGFRPTRPQITAPHPTPRLPQRSLLLDTPQTSLSSLLSEIQHTRSRSLQPNDRNTRILSDEPVEEFSSVVESLLTENDLERTPWKPAVSTNKPAQRRLALDLCGWSLAEEDLNRAVKRWEKEHRYSQAACWLVFTKKYKSAIDLLMRSKDESHHMMSGMLAALNPSAGSGNGLRNAELRDHCERLIIRLQDPYLRAMLTHLTVSDDWTEVLQEDTLPLRERLAIAFQFLGDAELTAYLRRIVQRGVHDGDIETLLVSGLTPQGMDILQAYLDTSGDVQTVALFAALDPTRARDKRVVRWLDTYRDLLDSWKLFHYRCQLDIDRGRLLNDAIQQGEIASFKWTKPEIILRCNYCNKALTPPWPNNAKATSCFFCGRSLPRCSICLMTLSIVNDSARNAELNHSHPKDTIDEALVFCQTCRHGGHSSHILEWFFGDDDGRRAHEVCPVASCDCRCADEM</sequence>
<reference evidence="1" key="1">
    <citation type="journal article" date="2021" name="Environ. Microbiol.">
        <title>Gene family expansions and transcriptome signatures uncover fungal adaptations to wood decay.</title>
        <authorList>
            <person name="Hage H."/>
            <person name="Miyauchi S."/>
            <person name="Viragh M."/>
            <person name="Drula E."/>
            <person name="Min B."/>
            <person name="Chaduli D."/>
            <person name="Navarro D."/>
            <person name="Favel A."/>
            <person name="Norest M."/>
            <person name="Lesage-Meessen L."/>
            <person name="Balint B."/>
            <person name="Merenyi Z."/>
            <person name="de Eugenio L."/>
            <person name="Morin E."/>
            <person name="Martinez A.T."/>
            <person name="Baldrian P."/>
            <person name="Stursova M."/>
            <person name="Martinez M.J."/>
            <person name="Novotny C."/>
            <person name="Magnuson J.K."/>
            <person name="Spatafora J.W."/>
            <person name="Maurice S."/>
            <person name="Pangilinan J."/>
            <person name="Andreopoulos W."/>
            <person name="LaButti K."/>
            <person name="Hundley H."/>
            <person name="Na H."/>
            <person name="Kuo A."/>
            <person name="Barry K."/>
            <person name="Lipzen A."/>
            <person name="Henrissat B."/>
            <person name="Riley R."/>
            <person name="Ahrendt S."/>
            <person name="Nagy L.G."/>
            <person name="Grigoriev I.V."/>
            <person name="Martin F."/>
            <person name="Rosso M.N."/>
        </authorList>
    </citation>
    <scope>NUCLEOTIDE SEQUENCE</scope>
    <source>
        <strain evidence="1">CBS 384.51</strain>
    </source>
</reference>
<organism evidence="1 2">
    <name type="scientific">Irpex rosettiformis</name>
    <dbReference type="NCBI Taxonomy" id="378272"/>
    <lineage>
        <taxon>Eukaryota</taxon>
        <taxon>Fungi</taxon>
        <taxon>Dikarya</taxon>
        <taxon>Basidiomycota</taxon>
        <taxon>Agaricomycotina</taxon>
        <taxon>Agaricomycetes</taxon>
        <taxon>Polyporales</taxon>
        <taxon>Irpicaceae</taxon>
        <taxon>Irpex</taxon>
    </lineage>
</organism>
<accession>A0ACB8UFG8</accession>
<evidence type="ECO:0000313" key="1">
    <source>
        <dbReference type="EMBL" id="KAI0093092.1"/>
    </source>
</evidence>
<dbReference type="EMBL" id="MU274902">
    <property type="protein sequence ID" value="KAI0093092.1"/>
    <property type="molecule type" value="Genomic_DNA"/>
</dbReference>
<protein>
    <submittedName>
        <fullName evidence="1">Uncharacterized protein</fullName>
    </submittedName>
</protein>
<proteinExistence type="predicted"/>
<dbReference type="Proteomes" id="UP001055072">
    <property type="component" value="Unassembled WGS sequence"/>
</dbReference>
<keyword evidence="2" id="KW-1185">Reference proteome</keyword>
<name>A0ACB8UFG8_9APHY</name>
<comment type="caution">
    <text evidence="1">The sequence shown here is derived from an EMBL/GenBank/DDBJ whole genome shotgun (WGS) entry which is preliminary data.</text>
</comment>
<gene>
    <name evidence="1" type="ORF">BDY19DRAFT_883102</name>
</gene>